<dbReference type="Proteomes" id="UP000515369">
    <property type="component" value="Chromosome"/>
</dbReference>
<accession>A0A7G5H5D8</accession>
<protein>
    <submittedName>
        <fullName evidence="1">Uncharacterized protein</fullName>
    </submittedName>
</protein>
<organism evidence="1 2">
    <name type="scientific">Spirosoma foliorum</name>
    <dbReference type="NCBI Taxonomy" id="2710596"/>
    <lineage>
        <taxon>Bacteria</taxon>
        <taxon>Pseudomonadati</taxon>
        <taxon>Bacteroidota</taxon>
        <taxon>Cytophagia</taxon>
        <taxon>Cytophagales</taxon>
        <taxon>Cytophagaceae</taxon>
        <taxon>Spirosoma</taxon>
    </lineage>
</organism>
<proteinExistence type="predicted"/>
<name>A0A7G5H5D8_9BACT</name>
<gene>
    <name evidence="1" type="ORF">H3H32_16290</name>
</gene>
<evidence type="ECO:0000313" key="1">
    <source>
        <dbReference type="EMBL" id="QMW06330.1"/>
    </source>
</evidence>
<dbReference type="AlphaFoldDB" id="A0A7G5H5D8"/>
<keyword evidence="2" id="KW-1185">Reference proteome</keyword>
<dbReference type="RefSeq" id="WP_182463699.1">
    <property type="nucleotide sequence ID" value="NZ_CP059732.1"/>
</dbReference>
<reference evidence="1 2" key="1">
    <citation type="submission" date="2020-07" db="EMBL/GenBank/DDBJ databases">
        <title>Spirosoma foliorum sp. nov., isolated from the leaves on the Nejang mountain Korea, Republic of.</title>
        <authorList>
            <person name="Ho H."/>
            <person name="Lee Y.-J."/>
            <person name="Nurcahyanto D.-A."/>
            <person name="Kim S.-G."/>
        </authorList>
    </citation>
    <scope>NUCLEOTIDE SEQUENCE [LARGE SCALE GENOMIC DNA]</scope>
    <source>
        <strain evidence="1 2">PL0136</strain>
    </source>
</reference>
<dbReference type="KEGG" id="sfol:H3H32_16290"/>
<sequence length="61" mass="7340">MSHNLTAPKIDRATRQRTYKRLKATPDLTEFVLTPEELDEEILIYEYEQELERLQAKRGYK</sequence>
<evidence type="ECO:0000313" key="2">
    <source>
        <dbReference type="Proteomes" id="UP000515369"/>
    </source>
</evidence>
<dbReference type="EMBL" id="CP059732">
    <property type="protein sequence ID" value="QMW06330.1"/>
    <property type="molecule type" value="Genomic_DNA"/>
</dbReference>